<dbReference type="Gene3D" id="3.40.630.10">
    <property type="entry name" value="Zn peptidases"/>
    <property type="match status" value="1"/>
</dbReference>
<evidence type="ECO:0000313" key="2">
    <source>
        <dbReference type="Proteomes" id="UP000245698"/>
    </source>
</evidence>
<organism evidence="1 2">
    <name type="scientific">Mesorhizobium delmotii</name>
    <dbReference type="NCBI Taxonomy" id="1631247"/>
    <lineage>
        <taxon>Bacteria</taxon>
        <taxon>Pseudomonadati</taxon>
        <taxon>Pseudomonadota</taxon>
        <taxon>Alphaproteobacteria</taxon>
        <taxon>Hyphomicrobiales</taxon>
        <taxon>Phyllobacteriaceae</taxon>
        <taxon>Mesorhizobium</taxon>
    </lineage>
</organism>
<name>A0A2P9ATL3_9HYPH</name>
<gene>
    <name evidence="1" type="ORF">BQ8482_440011</name>
</gene>
<dbReference type="AlphaFoldDB" id="A0A2P9ATL3"/>
<evidence type="ECO:0000313" key="1">
    <source>
        <dbReference type="EMBL" id="SJM34457.1"/>
    </source>
</evidence>
<dbReference type="EMBL" id="FUIG01000053">
    <property type="protein sequence ID" value="SJM34457.1"/>
    <property type="molecule type" value="Genomic_DNA"/>
</dbReference>
<accession>A0A2P9ATL3</accession>
<sequence length="81" mass="8934">MKQKTLVFERAGEQLAPGSGMLMLSTAGHDAQYVARVMPAGMLFVPSIGRVSHITGPRTQRQGHRARFEVYAKVADHFLSH</sequence>
<reference evidence="2" key="1">
    <citation type="submission" date="2016-12" db="EMBL/GenBank/DDBJ databases">
        <authorList>
            <person name="Brunel B."/>
        </authorList>
    </citation>
    <scope>NUCLEOTIDE SEQUENCE [LARGE SCALE GENOMIC DNA]</scope>
</reference>
<dbReference type="SUPFAM" id="SSF53187">
    <property type="entry name" value="Zn-dependent exopeptidases"/>
    <property type="match status" value="1"/>
</dbReference>
<keyword evidence="2" id="KW-1185">Reference proteome</keyword>
<dbReference type="Proteomes" id="UP000245698">
    <property type="component" value="Unassembled WGS sequence"/>
</dbReference>
<proteinExistence type="predicted"/>
<protein>
    <submittedName>
        <fullName evidence="1">Uncharacterized protein</fullName>
    </submittedName>
</protein>